<feature type="compositionally biased region" description="Polar residues" evidence="1">
    <location>
        <begin position="955"/>
        <end position="975"/>
    </location>
</feature>
<dbReference type="SUPFAM" id="SSF48452">
    <property type="entry name" value="TPR-like"/>
    <property type="match status" value="1"/>
</dbReference>
<feature type="region of interest" description="Disordered" evidence="1">
    <location>
        <begin position="458"/>
        <end position="504"/>
    </location>
</feature>
<evidence type="ECO:0000256" key="1">
    <source>
        <dbReference type="SAM" id="MobiDB-lite"/>
    </source>
</evidence>
<evidence type="ECO:0000256" key="2">
    <source>
        <dbReference type="SAM" id="Phobius"/>
    </source>
</evidence>
<evidence type="ECO:0000313" key="3">
    <source>
        <dbReference type="EMBL" id="MDR6968718.1"/>
    </source>
</evidence>
<evidence type="ECO:0000313" key="4">
    <source>
        <dbReference type="Proteomes" id="UP001255185"/>
    </source>
</evidence>
<feature type="region of interest" description="Disordered" evidence="1">
    <location>
        <begin position="889"/>
        <end position="983"/>
    </location>
</feature>
<dbReference type="Gene3D" id="1.25.40.10">
    <property type="entry name" value="Tetratricopeptide repeat domain"/>
    <property type="match status" value="3"/>
</dbReference>
<feature type="compositionally biased region" description="Basic and acidic residues" evidence="1">
    <location>
        <begin position="555"/>
        <end position="570"/>
    </location>
</feature>
<protein>
    <submittedName>
        <fullName evidence="3">Tetratricopeptide (TPR) repeat protein</fullName>
    </submittedName>
</protein>
<name>A0ABU1TS78_9FLAO</name>
<dbReference type="PROSITE" id="PS51257">
    <property type="entry name" value="PROKAR_LIPOPROTEIN"/>
    <property type="match status" value="1"/>
</dbReference>
<dbReference type="Pfam" id="PF13174">
    <property type="entry name" value="TPR_6"/>
    <property type="match status" value="1"/>
</dbReference>
<proteinExistence type="predicted"/>
<feature type="region of interest" description="Disordered" evidence="1">
    <location>
        <begin position="542"/>
        <end position="570"/>
    </location>
</feature>
<dbReference type="EMBL" id="JAVDVI010000012">
    <property type="protein sequence ID" value="MDR6968718.1"/>
    <property type="molecule type" value="Genomic_DNA"/>
</dbReference>
<keyword evidence="2" id="KW-1133">Transmembrane helix</keyword>
<comment type="caution">
    <text evidence="3">The sequence shown here is derived from an EMBL/GenBank/DDBJ whole genome shotgun (WGS) entry which is preliminary data.</text>
</comment>
<feature type="compositionally biased region" description="Basic and acidic residues" evidence="1">
    <location>
        <begin position="905"/>
        <end position="930"/>
    </location>
</feature>
<organism evidence="3 4">
    <name type="scientific">Flavobacterium arsenatis</name>
    <dbReference type="NCBI Taxonomy" id="1484332"/>
    <lineage>
        <taxon>Bacteria</taxon>
        <taxon>Pseudomonadati</taxon>
        <taxon>Bacteroidota</taxon>
        <taxon>Flavobacteriia</taxon>
        <taxon>Flavobacteriales</taxon>
        <taxon>Flavobacteriaceae</taxon>
        <taxon>Flavobacterium</taxon>
    </lineage>
</organism>
<dbReference type="Proteomes" id="UP001255185">
    <property type="component" value="Unassembled WGS sequence"/>
</dbReference>
<feature type="compositionally biased region" description="Basic and acidic residues" evidence="1">
    <location>
        <begin position="944"/>
        <end position="954"/>
    </location>
</feature>
<accession>A0ABU1TS78</accession>
<reference evidence="3 4" key="1">
    <citation type="submission" date="2023-07" db="EMBL/GenBank/DDBJ databases">
        <title>Sorghum-associated microbial communities from plants grown in Nebraska, USA.</title>
        <authorList>
            <person name="Schachtman D."/>
        </authorList>
    </citation>
    <scope>NUCLEOTIDE SEQUENCE [LARGE SCALE GENOMIC DNA]</scope>
    <source>
        <strain evidence="3 4">3773</strain>
    </source>
</reference>
<feature type="transmembrane region" description="Helical" evidence="2">
    <location>
        <begin position="12"/>
        <end position="27"/>
    </location>
</feature>
<sequence>MNKNALKLKTSLLKYFSLIVFIVLMIACSTKKDKWVNREFQALNTKYNVLYHGNVALEKGVEELKLQYKDNFWERLPIERMTVSKENRMPGDAKKNANFERAEEKATKAIQKRSMNIEGKERNPQMDEAHLLLGKARYYDQRFVPALEAFNYVLYKYPESDKIYEVKIWREKTNMRMENDALAVTNLRRLLKEIKFKDQIFADANATLAQAFLNLQEKDSAVAKLRLATKFTKSDEEKARYRFILGQVFDDLGQKDSSFVAYQSVIDMKRKSPRRYVIQAHIQQAKQFNYKTGDTLAFVEKYKELLEDRENRPYLDFINHQVALFYDGQNNDNQAKKYYNASLKLKSEDQYLGASNYRNLADIYFDNAKYPTAGKYYDSTLVKLDPRTREHKFIKKKRENLEDVIKYEAIAQKNDSILNLVALSENGRRQYFEDYIAKLKIADEKATAEEKKRQEIAERLGNSSGNNVAPRDSKNSNNPGNKEESRSPIAPPDQNLGPRPTNASATFYFYNPTTVAYGKNEFRKKWGQRALQDNWRLSAGQSKTVEEVEDEEAVADNKDPNQKETEKAIEPKYTPEFYISQLPKEQKEIDELVKDRNFAYYQLGLIYKEKFKEYQLAANKLEQLLKNNPEERLVLPSMYHLYKIYEIIDKSKALAMKDQIISKYPESRYAQILNSSNPSETALSQSPEVIYKNLYAKYEQGDLFTVLEESEALIDQFTGEEIVSKFELLKAHTVGKLKGLEEYKKALNFVALNYPNSSEGKDAEQLLAKSIPYLEKLRFDGEPAKNWNIIYKITNIDDPKTKVLIDKIKKFTAERTAQKLTYSVDIYTMDEKFLVIHGIPSEINANDINTILKDYKDYKITEPSIVISSENYKIVQIKKNLEEYLKPRPKIEPAPATPEPVVPVEEEKPNNKDKAKERAKARERQKEEQGSMRPPSSEDENEDDKTKQKEENKRPSQLKNQSQPKQTPYLQPSSKPQEETKKP</sequence>
<dbReference type="Pfam" id="PF13181">
    <property type="entry name" value="TPR_8"/>
    <property type="match status" value="1"/>
</dbReference>
<keyword evidence="2" id="KW-0812">Transmembrane</keyword>
<dbReference type="InterPro" id="IPR011990">
    <property type="entry name" value="TPR-like_helical_dom_sf"/>
</dbReference>
<dbReference type="InterPro" id="IPR019734">
    <property type="entry name" value="TPR_rpt"/>
</dbReference>
<gene>
    <name evidence="3" type="ORF">J2X31_002744</name>
</gene>
<keyword evidence="2" id="KW-0472">Membrane</keyword>
<dbReference type="SMART" id="SM00028">
    <property type="entry name" value="TPR"/>
    <property type="match status" value="5"/>
</dbReference>
<keyword evidence="4" id="KW-1185">Reference proteome</keyword>